<evidence type="ECO:0000256" key="3">
    <source>
        <dbReference type="ARBA" id="ARBA00023157"/>
    </source>
</evidence>
<feature type="binding site" evidence="5">
    <location>
        <position position="162"/>
    </location>
    <ligand>
        <name>Cu(2+)</name>
        <dbReference type="ChEBI" id="CHEBI:29036"/>
        <label>1</label>
        <note>catalytic</note>
    </ligand>
</feature>
<comment type="cofactor">
    <cofactor evidence="5">
        <name>Cu(2+)</name>
        <dbReference type="ChEBI" id="CHEBI:29036"/>
    </cofactor>
    <text evidence="5">Binds 2 Cu(2+) ions per subunit.</text>
</comment>
<proteinExistence type="predicted"/>
<name>A0A183IE58_9BILA</name>
<gene>
    <name evidence="8" type="ORF">SBAD_LOCUS1902</name>
</gene>
<dbReference type="GO" id="GO:0006518">
    <property type="term" value="P:peptide metabolic process"/>
    <property type="evidence" value="ECO:0007669"/>
    <property type="project" value="InterPro"/>
</dbReference>
<accession>A0A183IE58</accession>
<evidence type="ECO:0000313" key="8">
    <source>
        <dbReference type="EMBL" id="VDO95851.1"/>
    </source>
</evidence>
<organism evidence="10">
    <name type="scientific">Soboliphyme baturini</name>
    <dbReference type="NCBI Taxonomy" id="241478"/>
    <lineage>
        <taxon>Eukaryota</taxon>
        <taxon>Metazoa</taxon>
        <taxon>Ecdysozoa</taxon>
        <taxon>Nematoda</taxon>
        <taxon>Enoplea</taxon>
        <taxon>Dorylaimia</taxon>
        <taxon>Dioctophymatida</taxon>
        <taxon>Dioctophymatoidea</taxon>
        <taxon>Soboliphymatidae</taxon>
        <taxon>Soboliphyme</taxon>
    </lineage>
</organism>
<reference evidence="8 9" key="2">
    <citation type="submission" date="2018-11" db="EMBL/GenBank/DDBJ databases">
        <authorList>
            <consortium name="Pathogen Informatics"/>
        </authorList>
    </citation>
    <scope>NUCLEOTIDE SEQUENCE [LARGE SCALE GENOMIC DNA]</scope>
</reference>
<dbReference type="EMBL" id="UZAM01006998">
    <property type="protein sequence ID" value="VDO95851.1"/>
    <property type="molecule type" value="Genomic_DNA"/>
</dbReference>
<dbReference type="InterPro" id="IPR020611">
    <property type="entry name" value="Cu2_ascorb_mOase_CS-1"/>
</dbReference>
<dbReference type="SUPFAM" id="SSF49742">
    <property type="entry name" value="PHM/PNGase F"/>
    <property type="match status" value="2"/>
</dbReference>
<feature type="disulfide bond" evidence="6">
    <location>
        <begin position="56"/>
        <end position="86"/>
    </location>
</feature>
<evidence type="ECO:0000313" key="9">
    <source>
        <dbReference type="Proteomes" id="UP000270296"/>
    </source>
</evidence>
<protein>
    <submittedName>
        <fullName evidence="10">Cu2_monoox_C domain-containing protein</fullName>
    </submittedName>
</protein>
<evidence type="ECO:0000256" key="1">
    <source>
        <dbReference type="ARBA" id="ARBA00022723"/>
    </source>
</evidence>
<dbReference type="GO" id="GO:0005576">
    <property type="term" value="C:extracellular region"/>
    <property type="evidence" value="ECO:0007669"/>
    <property type="project" value="TreeGrafter"/>
</dbReference>
<feature type="binding site" evidence="5">
    <location>
        <position position="160"/>
    </location>
    <ligand>
        <name>Cu(2+)</name>
        <dbReference type="ChEBI" id="CHEBI:29036"/>
        <label>1</label>
        <note>catalytic</note>
    </ligand>
</feature>
<evidence type="ECO:0000256" key="4">
    <source>
        <dbReference type="ARBA" id="ARBA00023180"/>
    </source>
</evidence>
<keyword evidence="9" id="KW-1185">Reference proteome</keyword>
<dbReference type="PANTHER" id="PTHR10680">
    <property type="entry name" value="PEPTIDYL-GLYCINE ALPHA-AMIDATING MONOOXYGENASE"/>
    <property type="match status" value="1"/>
</dbReference>
<dbReference type="AlphaFoldDB" id="A0A183IE58"/>
<evidence type="ECO:0000313" key="10">
    <source>
        <dbReference type="WBParaSite" id="SBAD_0000199201-mRNA-1"/>
    </source>
</evidence>
<keyword evidence="5" id="KW-0186">Copper</keyword>
<feature type="domain" description="Copper type II ascorbate-dependent monooxygenase C-terminal" evidence="7">
    <location>
        <begin position="132"/>
        <end position="273"/>
    </location>
</feature>
<dbReference type="PROSITE" id="PS00084">
    <property type="entry name" value="CU2_MONOOXYGENASE_1"/>
    <property type="match status" value="1"/>
</dbReference>
<dbReference type="InterPro" id="IPR014784">
    <property type="entry name" value="Cu2_ascorb_mOase-like_C"/>
</dbReference>
<reference evidence="10" key="1">
    <citation type="submission" date="2016-06" db="UniProtKB">
        <authorList>
            <consortium name="WormBaseParasite"/>
        </authorList>
    </citation>
    <scope>IDENTIFICATION</scope>
</reference>
<dbReference type="Pfam" id="PF03712">
    <property type="entry name" value="Cu2_monoox_C"/>
    <property type="match status" value="1"/>
</dbReference>
<evidence type="ECO:0000256" key="2">
    <source>
        <dbReference type="ARBA" id="ARBA00022729"/>
    </source>
</evidence>
<dbReference type="GO" id="GO:0046872">
    <property type="term" value="F:metal ion binding"/>
    <property type="evidence" value="ECO:0007669"/>
    <property type="project" value="UniProtKB-KW"/>
</dbReference>
<feature type="binding site" evidence="5">
    <location>
        <position position="241"/>
    </location>
    <ligand>
        <name>Cu(2+)</name>
        <dbReference type="ChEBI" id="CHEBI:29036"/>
        <label>1</label>
        <note>catalytic</note>
    </ligand>
</feature>
<keyword evidence="2" id="KW-0732">Signal</keyword>
<feature type="binding site" evidence="5">
    <location>
        <position position="131"/>
    </location>
    <ligand>
        <name>Cu(2+)</name>
        <dbReference type="ChEBI" id="CHEBI:29036"/>
        <label>1</label>
        <note>catalytic</note>
    </ligand>
</feature>
<dbReference type="PRINTS" id="PR00790">
    <property type="entry name" value="PAMONOXGNASE"/>
</dbReference>
<feature type="binding site" evidence="5">
    <location>
        <position position="50"/>
    </location>
    <ligand>
        <name>Cu(2+)</name>
        <dbReference type="ChEBI" id="CHEBI:29036"/>
        <label>1</label>
        <note>catalytic</note>
    </ligand>
</feature>
<dbReference type="InterPro" id="IPR024548">
    <property type="entry name" value="Cu2_monoox_C"/>
</dbReference>
<keyword evidence="4" id="KW-0325">Glycoprotein</keyword>
<dbReference type="WBParaSite" id="SBAD_0000199201-mRNA-1">
    <property type="protein sequence ID" value="SBAD_0000199201-mRNA-1"/>
    <property type="gene ID" value="SBAD_0000199201"/>
</dbReference>
<feature type="disulfide bond" evidence="6">
    <location>
        <begin position="221"/>
        <end position="242"/>
    </location>
</feature>
<dbReference type="OrthoDB" id="10044505at2759"/>
<evidence type="ECO:0000256" key="5">
    <source>
        <dbReference type="PIRSR" id="PIRSR600720-2"/>
    </source>
</evidence>
<evidence type="ECO:0000259" key="7">
    <source>
        <dbReference type="Pfam" id="PF03712"/>
    </source>
</evidence>
<dbReference type="GO" id="GO:0016020">
    <property type="term" value="C:membrane"/>
    <property type="evidence" value="ECO:0007669"/>
    <property type="project" value="InterPro"/>
</dbReference>
<feature type="binding site" evidence="5">
    <location>
        <position position="49"/>
    </location>
    <ligand>
        <name>Cu(2+)</name>
        <dbReference type="ChEBI" id="CHEBI:29036"/>
        <label>1</label>
        <note>catalytic</note>
    </ligand>
</feature>
<evidence type="ECO:0000256" key="6">
    <source>
        <dbReference type="PIRSR" id="PIRSR600720-3"/>
    </source>
</evidence>
<keyword evidence="3 6" id="KW-1015">Disulfide bond</keyword>
<dbReference type="PANTHER" id="PTHR10680:SF14">
    <property type="entry name" value="PEPTIDYL-GLYCINE ALPHA-AMIDATING MONOOXYGENASE"/>
    <property type="match status" value="1"/>
</dbReference>
<dbReference type="InterPro" id="IPR000720">
    <property type="entry name" value="PHM/PAL"/>
</dbReference>
<keyword evidence="1 5" id="KW-0479">Metal-binding</keyword>
<dbReference type="GO" id="GO:0016715">
    <property type="term" value="F:oxidoreductase activity, acting on paired donors, with incorporation or reduction of molecular oxygen, reduced ascorbate as one donor, and incorporation of one atom of oxygen"/>
    <property type="evidence" value="ECO:0007669"/>
    <property type="project" value="InterPro"/>
</dbReference>
<dbReference type="Gene3D" id="2.60.120.230">
    <property type="match status" value="1"/>
</dbReference>
<dbReference type="InterPro" id="IPR008977">
    <property type="entry name" value="PHM/PNGase_F_dom_sf"/>
</dbReference>
<dbReference type="Proteomes" id="UP000270296">
    <property type="component" value="Unassembled WGS sequence"/>
</dbReference>
<sequence>MTSTCVTRFSGTLRQVIFVSKPYTYEVSLLVTDTNLVSFKPNSTMHKVHHMLLFSCVVPGSFDEIWDCGEMSGTFAEGRYSTAPVCSADYPMNMQIIYGWARDSPALKLPDGVGFKVGKDTAMRYLVLQVHYMHPLQDTFDIECVIEEDLKLHPFAFRVHAHDRGRVVSGFRVRRKIFYNGDWRDEWELIGKRNPKDPQMFYPVHNLNMVIEQDDAVAARCVMENKESRPISIGSTGEDEMCNFYLMYWVDGDQTLTKNMCASHGPPLSYWNFRSIPEKEANTLK</sequence>